<dbReference type="GO" id="GO:0005524">
    <property type="term" value="F:ATP binding"/>
    <property type="evidence" value="ECO:0007669"/>
    <property type="project" value="UniProtKB-KW"/>
</dbReference>
<dbReference type="CDD" id="cd18137">
    <property type="entry name" value="HLD_clamp_pol_III_gamma_tau"/>
    <property type="match status" value="1"/>
</dbReference>
<evidence type="ECO:0000256" key="4">
    <source>
        <dbReference type="ARBA" id="ARBA00022705"/>
    </source>
</evidence>
<dbReference type="EMBL" id="CP000473">
    <property type="protein sequence ID" value="ABJ84142.1"/>
    <property type="molecule type" value="Genomic_DNA"/>
</dbReference>
<dbReference type="GO" id="GO:0003677">
    <property type="term" value="F:DNA binding"/>
    <property type="evidence" value="ECO:0007669"/>
    <property type="project" value="InterPro"/>
</dbReference>
<comment type="similarity">
    <text evidence="1 11">Belongs to the DnaX/STICHEL family.</text>
</comment>
<keyword evidence="5" id="KW-0479">Metal-binding</keyword>
<dbReference type="InterPro" id="IPR027417">
    <property type="entry name" value="P-loop_NTPase"/>
</dbReference>
<comment type="function">
    <text evidence="11">DNA polymerase III is a complex, multichain enzyme responsible for most of the replicative synthesis in bacteria. This DNA polymerase also exhibits 3' to 5' exonuclease activity.</text>
</comment>
<dbReference type="KEGG" id="sus:Acid_3165"/>
<dbReference type="InterPro" id="IPR022754">
    <property type="entry name" value="DNA_pol_III_gamma-3"/>
</dbReference>
<dbReference type="Gene3D" id="3.40.50.300">
    <property type="entry name" value="P-loop containing nucleotide triphosphate hydrolases"/>
    <property type="match status" value="1"/>
</dbReference>
<keyword evidence="9 11" id="KW-0239">DNA-directed DNA polymerase</keyword>
<evidence type="ECO:0000259" key="13">
    <source>
        <dbReference type="SMART" id="SM00382"/>
    </source>
</evidence>
<keyword evidence="2 11" id="KW-0808">Transferase</keyword>
<dbReference type="Gene3D" id="1.20.272.10">
    <property type="match status" value="1"/>
</dbReference>
<dbReference type="OrthoDB" id="9810148at2"/>
<evidence type="ECO:0000256" key="2">
    <source>
        <dbReference type="ARBA" id="ARBA00022679"/>
    </source>
</evidence>
<sequence>MYQVIARKYRPQSFADVICQEHVKTTLENAIAQHRIAHGYIFSGQRGTGKTTIARILARCLNCVQGPTATPCGVCASCKEISEGGTVDVIEIDAASNRGINEMRELRENVRYQPARDRYKIFIIDEAHQITNEAFNALLKTIEEPPEWAVFVLCTTESHKIPATIASRCQHFSFRSVDFQELVDRMSWICGQEGIEADAEALAVLAAAGEGSVRDSLSALDQAIACCGAKITAPEVRALLGAFSLESLEKVTEALAAGESRMMLEVVDELERNGQNLQHFSRELSRYFRNLLVTRIAGADTRLVAASAAQREKLGHIAGQFSEEDLSRYLQLSLDIFRDLQFSLQPRFHLEIGLVRLVQAGRLLPIEEALAGLTAAPPAPRAAQIPQAPPPRAAAPPQRPPAPLPRVGPSPFELDRIKKGIGPSEPQSSGANALAPEPAAPAMSAGDPRQKLHAWFHEKGNAHLADAVENAAFTVTGGDLNIVAPKSYGLYFRDKAFEEAVREVFGRPLRLKITTGDASAAGPAPVSLSAPKSDAEDEVTGRALANPEVQRFREIFGGEVRKVRNLKD</sequence>
<accession>Q022F8</accession>
<dbReference type="InterPro" id="IPR012763">
    <property type="entry name" value="DNA_pol_III_sug/sutau_N"/>
</dbReference>
<evidence type="ECO:0000313" key="14">
    <source>
        <dbReference type="EMBL" id="ABJ84142.1"/>
    </source>
</evidence>
<dbReference type="CDD" id="cd00009">
    <property type="entry name" value="AAA"/>
    <property type="match status" value="1"/>
</dbReference>
<gene>
    <name evidence="11" type="primary">dnaX</name>
    <name evidence="14" type="ordered locus">Acid_3165</name>
</gene>
<keyword evidence="8 11" id="KW-0067">ATP-binding</keyword>
<dbReference type="InterPro" id="IPR003593">
    <property type="entry name" value="AAA+_ATPase"/>
</dbReference>
<dbReference type="GO" id="GO:0009360">
    <property type="term" value="C:DNA polymerase III complex"/>
    <property type="evidence" value="ECO:0007669"/>
    <property type="project" value="InterPro"/>
</dbReference>
<evidence type="ECO:0000256" key="6">
    <source>
        <dbReference type="ARBA" id="ARBA00022741"/>
    </source>
</evidence>
<dbReference type="NCBIfam" id="TIGR02397">
    <property type="entry name" value="dnaX_nterm"/>
    <property type="match status" value="1"/>
</dbReference>
<dbReference type="FunFam" id="1.10.8.60:FF:000013">
    <property type="entry name" value="DNA polymerase III subunit gamma/tau"/>
    <property type="match status" value="1"/>
</dbReference>
<feature type="domain" description="AAA+ ATPase" evidence="13">
    <location>
        <begin position="36"/>
        <end position="178"/>
    </location>
</feature>
<dbReference type="GO" id="GO:0046872">
    <property type="term" value="F:metal ion binding"/>
    <property type="evidence" value="ECO:0007669"/>
    <property type="project" value="UniProtKB-KW"/>
</dbReference>
<evidence type="ECO:0000256" key="9">
    <source>
        <dbReference type="ARBA" id="ARBA00022932"/>
    </source>
</evidence>
<evidence type="ECO:0000256" key="11">
    <source>
        <dbReference type="RuleBase" id="RU364063"/>
    </source>
</evidence>
<dbReference type="GO" id="GO:0003887">
    <property type="term" value="F:DNA-directed DNA polymerase activity"/>
    <property type="evidence" value="ECO:0007669"/>
    <property type="project" value="UniProtKB-KW"/>
</dbReference>
<protein>
    <recommendedName>
        <fullName evidence="11">DNA polymerase III subunit gamma/tau</fullName>
        <ecNumber evidence="11">2.7.7.7</ecNumber>
    </recommendedName>
</protein>
<evidence type="ECO:0000256" key="10">
    <source>
        <dbReference type="ARBA" id="ARBA00049244"/>
    </source>
</evidence>
<comment type="catalytic activity">
    <reaction evidence="10 11">
        <text>DNA(n) + a 2'-deoxyribonucleoside 5'-triphosphate = DNA(n+1) + diphosphate</text>
        <dbReference type="Rhea" id="RHEA:22508"/>
        <dbReference type="Rhea" id="RHEA-COMP:17339"/>
        <dbReference type="Rhea" id="RHEA-COMP:17340"/>
        <dbReference type="ChEBI" id="CHEBI:33019"/>
        <dbReference type="ChEBI" id="CHEBI:61560"/>
        <dbReference type="ChEBI" id="CHEBI:173112"/>
        <dbReference type="EC" id="2.7.7.7"/>
    </reaction>
</comment>
<dbReference type="Gene3D" id="1.10.8.60">
    <property type="match status" value="1"/>
</dbReference>
<evidence type="ECO:0000256" key="3">
    <source>
        <dbReference type="ARBA" id="ARBA00022695"/>
    </source>
</evidence>
<dbReference type="FunFam" id="3.40.50.300:FF:000014">
    <property type="entry name" value="DNA polymerase III subunit gamma/tau"/>
    <property type="match status" value="1"/>
</dbReference>
<dbReference type="EC" id="2.7.7.7" evidence="11"/>
<dbReference type="STRING" id="234267.Acid_3165"/>
<dbReference type="FunCoup" id="Q022F8">
    <property type="interactions" value="162"/>
</dbReference>
<dbReference type="InterPro" id="IPR050238">
    <property type="entry name" value="DNA_Rep/Repair_Clamp_Loader"/>
</dbReference>
<evidence type="ECO:0000256" key="8">
    <source>
        <dbReference type="ARBA" id="ARBA00022840"/>
    </source>
</evidence>
<dbReference type="PANTHER" id="PTHR11669">
    <property type="entry name" value="REPLICATION FACTOR C / DNA POLYMERASE III GAMMA-TAU SUBUNIT"/>
    <property type="match status" value="1"/>
</dbReference>
<keyword evidence="4 11" id="KW-0235">DNA replication</keyword>
<keyword evidence="3 11" id="KW-0548">Nucleotidyltransferase</keyword>
<feature type="compositionally biased region" description="Pro residues" evidence="12">
    <location>
        <begin position="387"/>
        <end position="408"/>
    </location>
</feature>
<feature type="compositionally biased region" description="Low complexity" evidence="12">
    <location>
        <begin position="431"/>
        <end position="445"/>
    </location>
</feature>
<dbReference type="NCBIfam" id="NF004046">
    <property type="entry name" value="PRK05563.1"/>
    <property type="match status" value="1"/>
</dbReference>
<dbReference type="PANTHER" id="PTHR11669:SF0">
    <property type="entry name" value="PROTEIN STICHEL-LIKE 2"/>
    <property type="match status" value="1"/>
</dbReference>
<dbReference type="SUPFAM" id="SSF52540">
    <property type="entry name" value="P-loop containing nucleoside triphosphate hydrolases"/>
    <property type="match status" value="1"/>
</dbReference>
<dbReference type="InterPro" id="IPR045085">
    <property type="entry name" value="HLD_clamp_pol_III_gamma_tau"/>
</dbReference>
<dbReference type="HOGENOM" id="CLU_006229_0_7_0"/>
<evidence type="ECO:0000256" key="7">
    <source>
        <dbReference type="ARBA" id="ARBA00022833"/>
    </source>
</evidence>
<dbReference type="SUPFAM" id="SSF48019">
    <property type="entry name" value="post-AAA+ oligomerization domain-like"/>
    <property type="match status" value="1"/>
</dbReference>
<feature type="region of interest" description="Disordered" evidence="12">
    <location>
        <begin position="377"/>
        <end position="447"/>
    </location>
</feature>
<dbReference type="Pfam" id="PF22608">
    <property type="entry name" value="DNAX_ATPase_lid"/>
    <property type="match status" value="1"/>
</dbReference>
<dbReference type="InParanoid" id="Q022F8"/>
<keyword evidence="7" id="KW-0862">Zinc</keyword>
<dbReference type="GO" id="GO:0006261">
    <property type="term" value="P:DNA-templated DNA replication"/>
    <property type="evidence" value="ECO:0007669"/>
    <property type="project" value="TreeGrafter"/>
</dbReference>
<feature type="compositionally biased region" description="Low complexity" evidence="12">
    <location>
        <begin position="377"/>
        <end position="386"/>
    </location>
</feature>
<organism evidence="14">
    <name type="scientific">Solibacter usitatus (strain Ellin6076)</name>
    <dbReference type="NCBI Taxonomy" id="234267"/>
    <lineage>
        <taxon>Bacteria</taxon>
        <taxon>Pseudomonadati</taxon>
        <taxon>Acidobacteriota</taxon>
        <taxon>Terriglobia</taxon>
        <taxon>Bryobacterales</taxon>
        <taxon>Solibacteraceae</taxon>
        <taxon>Candidatus Solibacter</taxon>
    </lineage>
</organism>
<dbReference type="SMART" id="SM00382">
    <property type="entry name" value="AAA"/>
    <property type="match status" value="1"/>
</dbReference>
<evidence type="ECO:0000256" key="5">
    <source>
        <dbReference type="ARBA" id="ARBA00022723"/>
    </source>
</evidence>
<name>Q022F8_SOLUE</name>
<dbReference type="Pfam" id="PF13177">
    <property type="entry name" value="DNA_pol3_delta2"/>
    <property type="match status" value="1"/>
</dbReference>
<keyword evidence="6 11" id="KW-0547">Nucleotide-binding</keyword>
<dbReference type="eggNOG" id="COG2812">
    <property type="taxonomic scope" value="Bacteria"/>
</dbReference>
<proteinExistence type="inferred from homology"/>
<reference evidence="14" key="1">
    <citation type="submission" date="2006-10" db="EMBL/GenBank/DDBJ databases">
        <title>Complete sequence of Solibacter usitatus Ellin6076.</title>
        <authorList>
            <consortium name="US DOE Joint Genome Institute"/>
            <person name="Copeland A."/>
            <person name="Lucas S."/>
            <person name="Lapidus A."/>
            <person name="Barry K."/>
            <person name="Detter J.C."/>
            <person name="Glavina del Rio T."/>
            <person name="Hammon N."/>
            <person name="Israni S."/>
            <person name="Dalin E."/>
            <person name="Tice H."/>
            <person name="Pitluck S."/>
            <person name="Thompson L.S."/>
            <person name="Brettin T."/>
            <person name="Bruce D."/>
            <person name="Han C."/>
            <person name="Tapia R."/>
            <person name="Gilna P."/>
            <person name="Schmutz J."/>
            <person name="Larimer F."/>
            <person name="Land M."/>
            <person name="Hauser L."/>
            <person name="Kyrpides N."/>
            <person name="Mikhailova N."/>
            <person name="Janssen P.H."/>
            <person name="Kuske C.R."/>
            <person name="Richardson P."/>
        </authorList>
    </citation>
    <scope>NUCLEOTIDE SEQUENCE</scope>
    <source>
        <strain evidence="14">Ellin6076</strain>
    </source>
</reference>
<evidence type="ECO:0000256" key="1">
    <source>
        <dbReference type="ARBA" id="ARBA00006360"/>
    </source>
</evidence>
<dbReference type="InterPro" id="IPR008921">
    <property type="entry name" value="DNA_pol3_clamp-load_cplx_C"/>
</dbReference>
<dbReference type="AlphaFoldDB" id="Q022F8"/>
<dbReference type="Pfam" id="PF12169">
    <property type="entry name" value="DNA_pol3_gamma3"/>
    <property type="match status" value="1"/>
</dbReference>
<evidence type="ECO:0000256" key="12">
    <source>
        <dbReference type="SAM" id="MobiDB-lite"/>
    </source>
</evidence>
<comment type="subunit">
    <text evidence="11">DNA polymerase III contains a core (composed of alpha, epsilon and theta chains) that associates with a tau subunit. This core dimerizes to form the POLIII' complex. PolIII' associates with the gamma complex (composed of gamma, delta, delta', psi and chi chains) and with the beta chain to form the complete DNA polymerase III complex.</text>
</comment>